<proteinExistence type="inferred from homology"/>
<evidence type="ECO:0000256" key="2">
    <source>
        <dbReference type="ARBA" id="ARBA00010663"/>
    </source>
</evidence>
<comment type="subcellular location">
    <subcellularLocation>
        <location evidence="1">Membrane</location>
        <topology evidence="1">Multi-pass membrane protein</topology>
    </subcellularLocation>
</comment>
<feature type="transmembrane region" description="Helical" evidence="9">
    <location>
        <begin position="132"/>
        <end position="155"/>
    </location>
</feature>
<evidence type="ECO:0000256" key="1">
    <source>
        <dbReference type="ARBA" id="ARBA00004141"/>
    </source>
</evidence>
<dbReference type="PANTHER" id="PTHR45695">
    <property type="entry name" value="LEUCOKININ RECEPTOR-RELATED"/>
    <property type="match status" value="1"/>
</dbReference>
<protein>
    <submittedName>
        <fullName evidence="12 13">Neuropeptide FF receptor 2-like</fullName>
    </submittedName>
</protein>
<dbReference type="InterPro" id="IPR000276">
    <property type="entry name" value="GPCR_Rhodpsn"/>
</dbReference>
<comment type="similarity">
    <text evidence="2">Belongs to the G-protein coupled receptor 1 family.</text>
</comment>
<evidence type="ECO:0000313" key="13">
    <source>
        <dbReference type="RefSeq" id="XP_031553176.1"/>
    </source>
</evidence>
<dbReference type="SUPFAM" id="SSF81321">
    <property type="entry name" value="Family A G protein-coupled receptor-like"/>
    <property type="match status" value="1"/>
</dbReference>
<feature type="transmembrane region" description="Helical" evidence="9">
    <location>
        <begin position="25"/>
        <end position="46"/>
    </location>
</feature>
<evidence type="ECO:0000256" key="7">
    <source>
        <dbReference type="ARBA" id="ARBA00023170"/>
    </source>
</evidence>
<dbReference type="InterPro" id="IPR000611">
    <property type="entry name" value="NPY_rcpt"/>
</dbReference>
<feature type="domain" description="G-protein coupled receptors family 1 profile" evidence="10">
    <location>
        <begin position="38"/>
        <end position="298"/>
    </location>
</feature>
<organism evidence="11 12">
    <name type="scientific">Actinia tenebrosa</name>
    <name type="common">Australian red waratah sea anemone</name>
    <dbReference type="NCBI Taxonomy" id="6105"/>
    <lineage>
        <taxon>Eukaryota</taxon>
        <taxon>Metazoa</taxon>
        <taxon>Cnidaria</taxon>
        <taxon>Anthozoa</taxon>
        <taxon>Hexacorallia</taxon>
        <taxon>Actiniaria</taxon>
        <taxon>Actiniidae</taxon>
        <taxon>Actinia</taxon>
    </lineage>
</organism>
<dbReference type="PRINTS" id="PR00237">
    <property type="entry name" value="GPCRRHODOPSN"/>
</dbReference>
<dbReference type="InterPro" id="IPR017452">
    <property type="entry name" value="GPCR_Rhodpsn_7TM"/>
</dbReference>
<name>A0A6P8H9Q4_ACTTE</name>
<evidence type="ECO:0000313" key="11">
    <source>
        <dbReference type="Proteomes" id="UP000515163"/>
    </source>
</evidence>
<keyword evidence="4 9" id="KW-1133">Transmembrane helix</keyword>
<evidence type="ECO:0000256" key="8">
    <source>
        <dbReference type="ARBA" id="ARBA00023224"/>
    </source>
</evidence>
<evidence type="ECO:0000256" key="4">
    <source>
        <dbReference type="ARBA" id="ARBA00022989"/>
    </source>
</evidence>
<reference evidence="12 13" key="1">
    <citation type="submission" date="2025-04" db="UniProtKB">
        <authorList>
            <consortium name="RefSeq"/>
        </authorList>
    </citation>
    <scope>IDENTIFICATION</scope>
    <source>
        <tissue evidence="12 13">Tentacle</tissue>
    </source>
</reference>
<dbReference type="Proteomes" id="UP000515163">
    <property type="component" value="Unplaced"/>
</dbReference>
<evidence type="ECO:0000256" key="6">
    <source>
        <dbReference type="ARBA" id="ARBA00023136"/>
    </source>
</evidence>
<evidence type="ECO:0000256" key="3">
    <source>
        <dbReference type="ARBA" id="ARBA00022692"/>
    </source>
</evidence>
<evidence type="ECO:0000256" key="9">
    <source>
        <dbReference type="SAM" id="Phobius"/>
    </source>
</evidence>
<feature type="transmembrane region" description="Helical" evidence="9">
    <location>
        <begin position="175"/>
        <end position="201"/>
    </location>
</feature>
<keyword evidence="5" id="KW-0297">G-protein coupled receptor</keyword>
<keyword evidence="7" id="KW-0675">Receptor</keyword>
<dbReference type="Gene3D" id="1.20.1070.10">
    <property type="entry name" value="Rhodopsin 7-helix transmembrane proteins"/>
    <property type="match status" value="1"/>
</dbReference>
<evidence type="ECO:0000259" key="10">
    <source>
        <dbReference type="PROSITE" id="PS50262"/>
    </source>
</evidence>
<evidence type="ECO:0000313" key="12">
    <source>
        <dbReference type="RefSeq" id="XP_031553169.1"/>
    </source>
</evidence>
<dbReference type="PANTHER" id="PTHR45695:SF9">
    <property type="entry name" value="LEUCOKININ RECEPTOR"/>
    <property type="match status" value="1"/>
</dbReference>
<dbReference type="PRINTS" id="PR01012">
    <property type="entry name" value="NRPEPTIDEYR"/>
</dbReference>
<dbReference type="GeneID" id="116290306"/>
<keyword evidence="3 9" id="KW-0812">Transmembrane</keyword>
<dbReference type="RefSeq" id="XP_031553169.1">
    <property type="nucleotide sequence ID" value="XM_031697309.1"/>
</dbReference>
<keyword evidence="8" id="KW-0807">Transducer</keyword>
<dbReference type="GO" id="GO:0005886">
    <property type="term" value="C:plasma membrane"/>
    <property type="evidence" value="ECO:0007669"/>
    <property type="project" value="TreeGrafter"/>
</dbReference>
<dbReference type="PROSITE" id="PS50262">
    <property type="entry name" value="G_PROTEIN_RECEP_F1_2"/>
    <property type="match status" value="1"/>
</dbReference>
<accession>A0A6P8H9Q4</accession>
<feature type="transmembrane region" description="Helical" evidence="9">
    <location>
        <begin position="278"/>
        <end position="301"/>
    </location>
</feature>
<dbReference type="KEGG" id="aten:116290306"/>
<dbReference type="RefSeq" id="XP_031553176.1">
    <property type="nucleotide sequence ID" value="XM_031697316.1"/>
</dbReference>
<dbReference type="OrthoDB" id="9046662at2759"/>
<sequence>MNNSTTLQLNYSIPPETTLERDVTLGFFLVTFIIGSIGNILVIIIVVKKRTKRTANDIFIMSLAVSDLTLILFLPLQIIDLFGKLPFNVFTCNFVRPLMTVTFFVSIFTLTAMAVYRCKVILNPFRPEMKELTAVVLVVLLWISSFIIVLPFMIVSKPLENFCLEDWPTRTHQQAYTVALVLLQYILPLFVIAIAYIRIGLDLYRARLPRRMSFKRRSSAKEVGAAKINYKARKRENQQVIKTLATIVIMFAVCLLPGQVIWLVMDFGSEKQKKSLQIWMRISVISSVFNSCLNPLVYGTLTRQFRRGYIKYLSYLLCCCQSNSTVKRLQLMREDTSKTDSRKRPSFHLIDKSPFTTSTSISKKKSNGFRSYLKLGTNGSTENGCSRGPNVIGEKDETIV</sequence>
<evidence type="ECO:0000256" key="5">
    <source>
        <dbReference type="ARBA" id="ARBA00023040"/>
    </source>
</evidence>
<keyword evidence="11" id="KW-1185">Reference proteome</keyword>
<feature type="transmembrane region" description="Helical" evidence="9">
    <location>
        <begin position="58"/>
        <end position="78"/>
    </location>
</feature>
<keyword evidence="6 9" id="KW-0472">Membrane</keyword>
<dbReference type="Pfam" id="PF00001">
    <property type="entry name" value="7tm_1"/>
    <property type="match status" value="1"/>
</dbReference>
<dbReference type="GO" id="GO:0004983">
    <property type="term" value="F:neuropeptide Y receptor activity"/>
    <property type="evidence" value="ECO:0007669"/>
    <property type="project" value="InterPro"/>
</dbReference>
<dbReference type="AlphaFoldDB" id="A0A6P8H9Q4"/>
<gene>
    <name evidence="12 13" type="primary">LOC116290306</name>
</gene>
<feature type="transmembrane region" description="Helical" evidence="9">
    <location>
        <begin position="98"/>
        <end position="120"/>
    </location>
</feature>
<feature type="transmembrane region" description="Helical" evidence="9">
    <location>
        <begin position="240"/>
        <end position="258"/>
    </location>
</feature>